<keyword evidence="2" id="KW-1185">Reference proteome</keyword>
<dbReference type="AlphaFoldDB" id="A0AAN7N2N7"/>
<sequence>MGIPSDRTPGAITHTDITTTTCILSPGRACSAHRMTWHRLSRYGQLTGRESRASFDARICKLGLSA</sequence>
<proteinExistence type="predicted"/>
<comment type="caution">
    <text evidence="1">The sequence shown here is derived from an EMBL/GenBank/DDBJ whole genome shotgun (WGS) entry which is preliminary data.</text>
</comment>
<evidence type="ECO:0000313" key="2">
    <source>
        <dbReference type="Proteomes" id="UP001333110"/>
    </source>
</evidence>
<dbReference type="Proteomes" id="UP001333110">
    <property type="component" value="Unassembled WGS sequence"/>
</dbReference>
<name>A0AAN7N2N7_MYCAM</name>
<reference evidence="1 2" key="1">
    <citation type="journal article" date="2023" name="J. Hered.">
        <title>Chromosome-level genome of the wood stork (Mycteria americana) provides insight into avian chromosome evolution.</title>
        <authorList>
            <person name="Flamio R. Jr."/>
            <person name="Ramstad K.M."/>
        </authorList>
    </citation>
    <scope>NUCLEOTIDE SEQUENCE [LARGE SCALE GENOMIC DNA]</scope>
    <source>
        <strain evidence="1">JAX WOST 10</strain>
    </source>
</reference>
<evidence type="ECO:0000313" key="1">
    <source>
        <dbReference type="EMBL" id="KAK4818624.1"/>
    </source>
</evidence>
<accession>A0AAN7N2N7</accession>
<gene>
    <name evidence="1" type="ORF">QYF61_016595</name>
</gene>
<dbReference type="EMBL" id="JAUNZN010000007">
    <property type="protein sequence ID" value="KAK4818624.1"/>
    <property type="molecule type" value="Genomic_DNA"/>
</dbReference>
<organism evidence="1 2">
    <name type="scientific">Mycteria americana</name>
    <name type="common">Wood stork</name>
    <dbReference type="NCBI Taxonomy" id="33587"/>
    <lineage>
        <taxon>Eukaryota</taxon>
        <taxon>Metazoa</taxon>
        <taxon>Chordata</taxon>
        <taxon>Craniata</taxon>
        <taxon>Vertebrata</taxon>
        <taxon>Euteleostomi</taxon>
        <taxon>Archelosauria</taxon>
        <taxon>Archosauria</taxon>
        <taxon>Dinosauria</taxon>
        <taxon>Saurischia</taxon>
        <taxon>Theropoda</taxon>
        <taxon>Coelurosauria</taxon>
        <taxon>Aves</taxon>
        <taxon>Neognathae</taxon>
        <taxon>Neoaves</taxon>
        <taxon>Aequornithes</taxon>
        <taxon>Ciconiiformes</taxon>
        <taxon>Ciconiidae</taxon>
        <taxon>Mycteria</taxon>
    </lineage>
</organism>
<protein>
    <submittedName>
        <fullName evidence="1">Uncharacterized protein</fullName>
    </submittedName>
</protein>